<comment type="function">
    <text evidence="12">Polymerase that creates the 3'-poly(A) tail of mRNA's.</text>
</comment>
<evidence type="ECO:0000256" key="11">
    <source>
        <dbReference type="ARBA" id="ARBA00023242"/>
    </source>
</evidence>
<dbReference type="InterPro" id="IPR043519">
    <property type="entry name" value="NT_sf"/>
</dbReference>
<dbReference type="GO" id="GO:0006397">
    <property type="term" value="P:mRNA processing"/>
    <property type="evidence" value="ECO:0007669"/>
    <property type="project" value="UniProtKB-KW"/>
</dbReference>
<keyword evidence="11 12" id="KW-0539">Nucleus</keyword>
<evidence type="ECO:0000256" key="6">
    <source>
        <dbReference type="ARBA" id="ARBA00022695"/>
    </source>
</evidence>
<comment type="cofactor">
    <cofactor evidence="14">
        <name>Mg(2+)</name>
        <dbReference type="ChEBI" id="CHEBI:18420"/>
    </cofactor>
    <text evidence="14">Binds 2 magnesium ions. Also active with manganese.</text>
</comment>
<keyword evidence="10 14" id="KW-0460">Magnesium</keyword>
<evidence type="ECO:0000256" key="3">
    <source>
        <dbReference type="ARBA" id="ARBA00010912"/>
    </source>
</evidence>
<proteinExistence type="inferred from homology"/>
<dbReference type="Gene3D" id="1.10.1410.10">
    <property type="match status" value="1"/>
</dbReference>
<dbReference type="AlphaFoldDB" id="A0A565B4Z6"/>
<dbReference type="EC" id="2.7.7.19" evidence="12"/>
<accession>A0A565B4Z6</accession>
<feature type="binding site" evidence="14">
    <location>
        <position position="140"/>
    </location>
    <ligand>
        <name>Mg(2+)</name>
        <dbReference type="ChEBI" id="CHEBI:18420"/>
        <label>2</label>
        <note>catalytic</note>
    </ligand>
</feature>
<dbReference type="InterPro" id="IPR011068">
    <property type="entry name" value="NuclTrfase_I-like_C"/>
</dbReference>
<dbReference type="CDD" id="cd05402">
    <property type="entry name" value="NT_PAP_TUTase"/>
    <property type="match status" value="1"/>
</dbReference>
<dbReference type="PANTHER" id="PTHR10682">
    <property type="entry name" value="POLY A POLYMERASE"/>
    <property type="match status" value="1"/>
</dbReference>
<feature type="domain" description="Poly(A) polymerase central" evidence="15">
    <location>
        <begin position="246"/>
        <end position="378"/>
    </location>
</feature>
<dbReference type="InterPro" id="IPR007012">
    <property type="entry name" value="PolA_pol_cen_dom"/>
</dbReference>
<evidence type="ECO:0000256" key="9">
    <source>
        <dbReference type="ARBA" id="ARBA00022840"/>
    </source>
</evidence>
<feature type="binding site" evidence="14">
    <location>
        <position position="138"/>
    </location>
    <ligand>
        <name>Mg(2+)</name>
        <dbReference type="ChEBI" id="CHEBI:18420"/>
        <label>2</label>
        <note>catalytic</note>
    </ligand>
</feature>
<evidence type="ECO:0000256" key="10">
    <source>
        <dbReference type="ARBA" id="ARBA00022842"/>
    </source>
</evidence>
<evidence type="ECO:0000259" key="15">
    <source>
        <dbReference type="Pfam" id="PF04928"/>
    </source>
</evidence>
<dbReference type="Gene3D" id="3.30.70.590">
    <property type="entry name" value="Poly(A) polymerase predicted RNA binding domain"/>
    <property type="match status" value="1"/>
</dbReference>
<feature type="binding site" evidence="13">
    <location>
        <position position="193"/>
    </location>
    <ligand>
        <name>ATP</name>
        <dbReference type="ChEBI" id="CHEBI:30616"/>
    </ligand>
</feature>
<dbReference type="GO" id="GO:0031123">
    <property type="term" value="P:RNA 3'-end processing"/>
    <property type="evidence" value="ECO:0007669"/>
    <property type="project" value="InterPro"/>
</dbReference>
<dbReference type="Gene3D" id="3.30.460.10">
    <property type="entry name" value="Beta Polymerase, domain 2"/>
    <property type="match status" value="1"/>
</dbReference>
<dbReference type="EMBL" id="CABITT030000003">
    <property type="protein sequence ID" value="VVA96721.1"/>
    <property type="molecule type" value="Genomic_DNA"/>
</dbReference>
<evidence type="ECO:0000259" key="16">
    <source>
        <dbReference type="Pfam" id="PF20750"/>
    </source>
</evidence>
<dbReference type="Proteomes" id="UP000489600">
    <property type="component" value="Unassembled WGS sequence"/>
</dbReference>
<dbReference type="Pfam" id="PF20750">
    <property type="entry name" value="PAP_NTPase"/>
    <property type="match status" value="1"/>
</dbReference>
<organism evidence="17 18">
    <name type="scientific">Arabis nemorensis</name>
    <dbReference type="NCBI Taxonomy" id="586526"/>
    <lineage>
        <taxon>Eukaryota</taxon>
        <taxon>Viridiplantae</taxon>
        <taxon>Streptophyta</taxon>
        <taxon>Embryophyta</taxon>
        <taxon>Tracheophyta</taxon>
        <taxon>Spermatophyta</taxon>
        <taxon>Magnoliopsida</taxon>
        <taxon>eudicotyledons</taxon>
        <taxon>Gunneridae</taxon>
        <taxon>Pentapetalae</taxon>
        <taxon>rosids</taxon>
        <taxon>malvids</taxon>
        <taxon>Brassicales</taxon>
        <taxon>Brassicaceae</taxon>
        <taxon>Arabideae</taxon>
        <taxon>Arabis</taxon>
    </lineage>
</organism>
<comment type="subcellular location">
    <subcellularLocation>
        <location evidence="2 12">Nucleus</location>
    </subcellularLocation>
</comment>
<evidence type="ECO:0000256" key="13">
    <source>
        <dbReference type="PIRSR" id="PIRSR018425-1"/>
    </source>
</evidence>
<feature type="domain" description="Poly(A) polymerase nucleotidyltransferase" evidence="16">
    <location>
        <begin position="58"/>
        <end position="240"/>
    </location>
</feature>
<keyword evidence="8 12" id="KW-0547">Nucleotide-binding</keyword>
<dbReference type="InterPro" id="IPR014492">
    <property type="entry name" value="PolyA_polymerase"/>
</dbReference>
<keyword evidence="7 14" id="KW-0479">Metal-binding</keyword>
<feature type="binding site" evidence="14">
    <location>
        <position position="193"/>
    </location>
    <ligand>
        <name>Mg(2+)</name>
        <dbReference type="ChEBI" id="CHEBI:18420"/>
        <label>2</label>
        <note>catalytic</note>
    </ligand>
</feature>
<dbReference type="SUPFAM" id="SSF55003">
    <property type="entry name" value="PAP/Archaeal CCA-adding enzyme, C-terminal domain"/>
    <property type="match status" value="1"/>
</dbReference>
<sequence length="549" mass="62887">MADYAKRQSPRFFFSKRRFRVFSLSNNTFFVRPLRRVFVLPDITALVVSPAFPLSMSEMEEESSISLRQLMANEGLVPSLEDEEKRRVVISKLQKIVVKWIKKVAWQRRLPNHQIAATNATIIAYGSYGLGVHGSESDIDALCIGPFFASIAEDFFIVLRNMLKSRPEVSEVLCVKDAKVPLIRFKFDGILVDLPYAQLRVLSIPNDVDVLNPFFLRNIDETSWKSLSGVRANKCILQIVPSLELFQSLLRCVKLWAKRRGVYGNLNGFFGGVHMAILAAFVCRYDPEATLSSLLAIFFTTFAYWQWPTPVVLLKDTYPATGSPPGLMPIQLPCGSHQYCNSNITRSTFYKIMAEFLRGHNLTKDYLKPNFNWKNLFEPFPYANTYTWFAKIHLSAANQEDLSDWVGWVKSRFRCLLIKIEEVYGMCDPNPTEYVEPYAKQPNIVFYWGLQLRTIDVSNIESVETDFLKNLNNGSFQGPVGRIQLSVVKASQLPKNSECGNNKRSKKMTKACWRIRENKQCKETPVYSQHLPGYVVGYEKMNNRDTESL</sequence>
<keyword evidence="4 12" id="KW-0507">mRNA processing</keyword>
<dbReference type="OrthoDB" id="412748at2759"/>
<dbReference type="Pfam" id="PF04928">
    <property type="entry name" value="PAP_central"/>
    <property type="match status" value="1"/>
</dbReference>
<comment type="caution">
    <text evidence="17">The sequence shown here is derived from an EMBL/GenBank/DDBJ whole genome shotgun (WGS) entry which is preliminary data.</text>
</comment>
<comment type="cofactor">
    <cofactor evidence="1">
        <name>Mn(2+)</name>
        <dbReference type="ChEBI" id="CHEBI:29035"/>
    </cofactor>
</comment>
<dbReference type="GO" id="GO:0005634">
    <property type="term" value="C:nucleus"/>
    <property type="evidence" value="ECO:0007669"/>
    <property type="project" value="UniProtKB-SubCell"/>
</dbReference>
<dbReference type="GO" id="GO:0046872">
    <property type="term" value="F:metal ion binding"/>
    <property type="evidence" value="ECO:0007669"/>
    <property type="project" value="UniProtKB-KW"/>
</dbReference>
<feature type="binding site" evidence="13">
    <location>
        <position position="263"/>
    </location>
    <ligand>
        <name>ATP</name>
        <dbReference type="ChEBI" id="CHEBI:30616"/>
    </ligand>
</feature>
<evidence type="ECO:0000256" key="14">
    <source>
        <dbReference type="PIRSR" id="PIRSR018425-2"/>
    </source>
</evidence>
<dbReference type="SUPFAM" id="SSF81301">
    <property type="entry name" value="Nucleotidyltransferase"/>
    <property type="match status" value="1"/>
</dbReference>
<keyword evidence="9 12" id="KW-0067">ATP-binding</keyword>
<evidence type="ECO:0000256" key="12">
    <source>
        <dbReference type="PIRNR" id="PIRNR018425"/>
    </source>
</evidence>
<evidence type="ECO:0000256" key="5">
    <source>
        <dbReference type="ARBA" id="ARBA00022679"/>
    </source>
</evidence>
<evidence type="ECO:0000256" key="4">
    <source>
        <dbReference type="ARBA" id="ARBA00022664"/>
    </source>
</evidence>
<dbReference type="GO" id="GO:0003723">
    <property type="term" value="F:RNA binding"/>
    <property type="evidence" value="ECO:0007669"/>
    <property type="project" value="UniProtKB-UniRule"/>
</dbReference>
<feature type="binding site" evidence="13">
    <location>
        <position position="254"/>
    </location>
    <ligand>
        <name>ATP</name>
        <dbReference type="ChEBI" id="CHEBI:30616"/>
    </ligand>
</feature>
<evidence type="ECO:0000313" key="18">
    <source>
        <dbReference type="Proteomes" id="UP000489600"/>
    </source>
</evidence>
<dbReference type="FunFam" id="3.30.70.590:FF:000005">
    <property type="entry name" value="Nuclear poly(A) polymerase 3"/>
    <property type="match status" value="1"/>
</dbReference>
<reference evidence="17" key="1">
    <citation type="submission" date="2019-07" db="EMBL/GenBank/DDBJ databases">
        <authorList>
            <person name="Dittberner H."/>
        </authorList>
    </citation>
    <scope>NUCLEOTIDE SEQUENCE [LARGE SCALE GENOMIC DNA]</scope>
</reference>
<evidence type="ECO:0000256" key="8">
    <source>
        <dbReference type="ARBA" id="ARBA00022741"/>
    </source>
</evidence>
<name>A0A565B4Z6_9BRAS</name>
<dbReference type="GO" id="GO:1990817">
    <property type="term" value="F:poly(A) RNA polymerase activity"/>
    <property type="evidence" value="ECO:0007669"/>
    <property type="project" value="UniProtKB-UniRule"/>
</dbReference>
<comment type="similarity">
    <text evidence="3 12">Belongs to the poly(A) polymerase family.</text>
</comment>
<keyword evidence="18" id="KW-1185">Reference proteome</keyword>
<dbReference type="FunFam" id="3.30.460.10:FF:000002">
    <property type="entry name" value="Poly(A) polymerase alpha, putative"/>
    <property type="match status" value="1"/>
</dbReference>
<feature type="binding site" evidence="14">
    <location>
        <position position="140"/>
    </location>
    <ligand>
        <name>Mg(2+)</name>
        <dbReference type="ChEBI" id="CHEBI:18420"/>
        <label>1</label>
        <note>catalytic</note>
    </ligand>
</feature>
<protein>
    <recommendedName>
        <fullName evidence="12">Poly(A) polymerase</fullName>
        <ecNumber evidence="12">2.7.7.19</ecNumber>
    </recommendedName>
</protein>
<evidence type="ECO:0000256" key="2">
    <source>
        <dbReference type="ARBA" id="ARBA00004123"/>
    </source>
</evidence>
<dbReference type="GO" id="GO:0005524">
    <property type="term" value="F:ATP binding"/>
    <property type="evidence" value="ECO:0007669"/>
    <property type="project" value="UniProtKB-UniRule"/>
</dbReference>
<evidence type="ECO:0000256" key="7">
    <source>
        <dbReference type="ARBA" id="ARBA00022723"/>
    </source>
</evidence>
<feature type="binding site" evidence="13">
    <location>
        <begin position="138"/>
        <end position="140"/>
    </location>
    <ligand>
        <name>ATP</name>
        <dbReference type="ChEBI" id="CHEBI:30616"/>
    </ligand>
</feature>
<evidence type="ECO:0000313" key="17">
    <source>
        <dbReference type="EMBL" id="VVA96721.1"/>
    </source>
</evidence>
<dbReference type="PANTHER" id="PTHR10682:SF33">
    <property type="entry name" value="NUCLEAR POLY(A) POLYMERASE 3"/>
    <property type="match status" value="1"/>
</dbReference>
<dbReference type="InterPro" id="IPR048840">
    <property type="entry name" value="PolA_pol_NTPase"/>
</dbReference>
<keyword evidence="6" id="KW-0548">Nucleotidyltransferase</keyword>
<dbReference type="PIRSF" id="PIRSF018425">
    <property type="entry name" value="PolyA_polymerase"/>
    <property type="match status" value="1"/>
</dbReference>
<comment type="catalytic activity">
    <reaction evidence="12">
        <text>RNA(n) + ATP = RNA(n)-3'-adenine ribonucleotide + diphosphate</text>
        <dbReference type="Rhea" id="RHEA:11332"/>
        <dbReference type="Rhea" id="RHEA-COMP:14527"/>
        <dbReference type="Rhea" id="RHEA-COMP:17347"/>
        <dbReference type="ChEBI" id="CHEBI:30616"/>
        <dbReference type="ChEBI" id="CHEBI:33019"/>
        <dbReference type="ChEBI" id="CHEBI:140395"/>
        <dbReference type="ChEBI" id="CHEBI:173115"/>
        <dbReference type="EC" id="2.7.7.19"/>
    </reaction>
</comment>
<keyword evidence="5 12" id="KW-0808">Transferase</keyword>
<feature type="binding site" evidence="13">
    <location>
        <begin position="272"/>
        <end position="273"/>
    </location>
    <ligand>
        <name>ATP</name>
        <dbReference type="ChEBI" id="CHEBI:30616"/>
    </ligand>
</feature>
<evidence type="ECO:0000256" key="1">
    <source>
        <dbReference type="ARBA" id="ARBA00001936"/>
    </source>
</evidence>
<gene>
    <name evidence="17" type="ORF">ANE_LOCUS7166</name>
</gene>
<dbReference type="SUPFAM" id="SSF81631">
    <property type="entry name" value="PAP/OAS1 substrate-binding domain"/>
    <property type="match status" value="1"/>
</dbReference>
<feature type="binding site" evidence="14">
    <location>
        <position position="138"/>
    </location>
    <ligand>
        <name>Mg(2+)</name>
        <dbReference type="ChEBI" id="CHEBI:18420"/>
        <label>1</label>
        <note>catalytic</note>
    </ligand>
</feature>